<keyword evidence="1" id="KW-0645">Protease</keyword>
<protein>
    <submittedName>
        <fullName evidence="1">Papain like cysteine protease AvrRpt2</fullName>
    </submittedName>
</protein>
<dbReference type="Pfam" id="PF12385">
    <property type="entry name" value="Peptidase_C70"/>
    <property type="match status" value="1"/>
</dbReference>
<evidence type="ECO:0000313" key="1">
    <source>
        <dbReference type="EMBL" id="TWB93509.1"/>
    </source>
</evidence>
<dbReference type="GO" id="GO:0008233">
    <property type="term" value="F:peptidase activity"/>
    <property type="evidence" value="ECO:0007669"/>
    <property type="project" value="UniProtKB-KW"/>
</dbReference>
<accession>A0A560LE92</accession>
<dbReference type="RefSeq" id="WP_167529214.1">
    <property type="nucleotide sequence ID" value="NZ_VITY01000010.1"/>
</dbReference>
<dbReference type="AlphaFoldDB" id="A0A560LE92"/>
<name>A0A560LE92_9BRAD</name>
<organism evidence="1 2">
    <name type="scientific">Bradyrhizobium macuxiense</name>
    <dbReference type="NCBI Taxonomy" id="1755647"/>
    <lineage>
        <taxon>Bacteria</taxon>
        <taxon>Pseudomonadati</taxon>
        <taxon>Pseudomonadota</taxon>
        <taxon>Alphaproteobacteria</taxon>
        <taxon>Hyphomicrobiales</taxon>
        <taxon>Nitrobacteraceae</taxon>
        <taxon>Bradyrhizobium</taxon>
    </lineage>
</organism>
<dbReference type="InterPro" id="IPR022118">
    <property type="entry name" value="Peptidase_C70_AvrRpt2"/>
</dbReference>
<comment type="caution">
    <text evidence="1">The sequence shown here is derived from an EMBL/GenBank/DDBJ whole genome shotgun (WGS) entry which is preliminary data.</text>
</comment>
<keyword evidence="1" id="KW-0378">Hydrolase</keyword>
<proteinExistence type="predicted"/>
<dbReference type="GO" id="GO:0006508">
    <property type="term" value="P:proteolysis"/>
    <property type="evidence" value="ECO:0007669"/>
    <property type="project" value="UniProtKB-KW"/>
</dbReference>
<evidence type="ECO:0000313" key="2">
    <source>
        <dbReference type="Proteomes" id="UP000321304"/>
    </source>
</evidence>
<gene>
    <name evidence="1" type="ORF">FBZ93_110113</name>
</gene>
<sequence length="205" mass="22996">MTPAADEIASLVGATCVPIRLPPFRRSRWRLLDFKNEHQEKTNWCWAAVAASIAHFYRPSSRVTQCDIANGQLGRTDCCVADKDTCNVYGYLMSSLFRVGHFRKWTARRSASLRETQDEIGGRRPLCVRIVWNGGGAHLVTIKGYADEPAVDLPVQDDYGLAIADPWWGLSDINAAQFPRGYINCGTWTDTYYTTKRATHGDFSS</sequence>
<dbReference type="Proteomes" id="UP000321304">
    <property type="component" value="Unassembled WGS sequence"/>
</dbReference>
<reference evidence="1 2" key="1">
    <citation type="submission" date="2019-06" db="EMBL/GenBank/DDBJ databases">
        <title>Genomic Encyclopedia of Type Strains, Phase IV (KMG-V): Genome sequencing to study the core and pangenomes of soil and plant-associated prokaryotes.</title>
        <authorList>
            <person name="Whitman W."/>
        </authorList>
    </citation>
    <scope>NUCLEOTIDE SEQUENCE [LARGE SCALE GENOMIC DNA]</scope>
    <source>
        <strain evidence="1 2">BR 10355</strain>
    </source>
</reference>
<dbReference type="Gene3D" id="3.90.70.10">
    <property type="entry name" value="Cysteine proteinases"/>
    <property type="match status" value="1"/>
</dbReference>
<dbReference type="EMBL" id="VITY01000010">
    <property type="protein sequence ID" value="TWB93509.1"/>
    <property type="molecule type" value="Genomic_DNA"/>
</dbReference>
<keyword evidence="2" id="KW-1185">Reference proteome</keyword>